<feature type="compositionally biased region" description="Low complexity" evidence="14">
    <location>
        <begin position="48"/>
        <end position="64"/>
    </location>
</feature>
<dbReference type="InterPro" id="IPR038221">
    <property type="entry name" value="YidC_periplasmic_sf"/>
</dbReference>
<keyword evidence="5 13" id="KW-1003">Cell membrane</keyword>
<evidence type="ECO:0000256" key="3">
    <source>
        <dbReference type="ARBA" id="ARBA00015325"/>
    </source>
</evidence>
<dbReference type="RefSeq" id="WP_243536304.1">
    <property type="nucleotide sequence ID" value="NZ_CP093442.1"/>
</dbReference>
<dbReference type="Proteomes" id="UP000830116">
    <property type="component" value="Chromosome"/>
</dbReference>
<feature type="transmembrane region" description="Helical" evidence="13">
    <location>
        <begin position="15"/>
        <end position="34"/>
    </location>
</feature>
<keyword evidence="8 13" id="KW-1133">Transmembrane helix</keyword>
<dbReference type="CDD" id="cd19961">
    <property type="entry name" value="EcYidC-like_peri"/>
    <property type="match status" value="1"/>
</dbReference>
<dbReference type="InterPro" id="IPR028055">
    <property type="entry name" value="YidC/Oxa/ALB_C"/>
</dbReference>
<evidence type="ECO:0000256" key="9">
    <source>
        <dbReference type="ARBA" id="ARBA00023136"/>
    </source>
</evidence>
<evidence type="ECO:0000256" key="8">
    <source>
        <dbReference type="ARBA" id="ARBA00022989"/>
    </source>
</evidence>
<evidence type="ECO:0000256" key="2">
    <source>
        <dbReference type="ARBA" id="ARBA00010527"/>
    </source>
</evidence>
<keyword evidence="4 13" id="KW-0813">Transport</keyword>
<evidence type="ECO:0000313" key="17">
    <source>
        <dbReference type="EMBL" id="UOF00400.1"/>
    </source>
</evidence>
<feature type="transmembrane region" description="Helical" evidence="13">
    <location>
        <begin position="320"/>
        <end position="338"/>
    </location>
</feature>
<evidence type="ECO:0000256" key="10">
    <source>
        <dbReference type="ARBA" id="ARBA00023186"/>
    </source>
</evidence>
<evidence type="ECO:0000256" key="1">
    <source>
        <dbReference type="ARBA" id="ARBA00004429"/>
    </source>
</evidence>
<evidence type="ECO:0000256" key="12">
    <source>
        <dbReference type="ARBA" id="ARBA00033342"/>
    </source>
</evidence>
<feature type="transmembrane region" description="Helical" evidence="13">
    <location>
        <begin position="508"/>
        <end position="526"/>
    </location>
</feature>
<dbReference type="InterPro" id="IPR001708">
    <property type="entry name" value="YidC/ALB3/OXA1/COX18"/>
</dbReference>
<organism evidence="17 18">
    <name type="scientific">Bdellovibrio reynosensis</name>
    <dbReference type="NCBI Taxonomy" id="2835041"/>
    <lineage>
        <taxon>Bacteria</taxon>
        <taxon>Pseudomonadati</taxon>
        <taxon>Bdellovibrionota</taxon>
        <taxon>Bdellovibrionia</taxon>
        <taxon>Bdellovibrionales</taxon>
        <taxon>Pseudobdellovibrionaceae</taxon>
        <taxon>Bdellovibrio</taxon>
    </lineage>
</organism>
<gene>
    <name evidence="13 17" type="primary">yidC</name>
    <name evidence="17" type="ORF">MNR06_11895</name>
</gene>
<dbReference type="PRINTS" id="PR01900">
    <property type="entry name" value="YIDCPROTEIN"/>
</dbReference>
<comment type="subunit">
    <text evidence="13">Interacts with the Sec translocase complex via SecD. Specifically interacts with transmembrane segments of nascent integral membrane proteins during membrane integration.</text>
</comment>
<dbReference type="Gene3D" id="2.70.98.90">
    <property type="match status" value="1"/>
</dbReference>
<dbReference type="PANTHER" id="PTHR12428:SF65">
    <property type="entry name" value="CYTOCHROME C OXIDASE ASSEMBLY PROTEIN COX18, MITOCHONDRIAL"/>
    <property type="match status" value="1"/>
</dbReference>
<dbReference type="Pfam" id="PF02096">
    <property type="entry name" value="60KD_IMP"/>
    <property type="match status" value="1"/>
</dbReference>
<proteinExistence type="inferred from homology"/>
<dbReference type="HAMAP" id="MF_01810">
    <property type="entry name" value="YidC_type1"/>
    <property type="match status" value="1"/>
</dbReference>
<keyword evidence="10 13" id="KW-0143">Chaperone</keyword>
<comment type="similarity">
    <text evidence="2 13">Belongs to the OXA1/ALB3/YidC family. Type 1 subfamily.</text>
</comment>
<feature type="domain" description="Membrane insertase YidC/Oxa/ALB C-terminal" evidence="15">
    <location>
        <begin position="350"/>
        <end position="528"/>
    </location>
</feature>
<accession>A0ABY4CDW7</accession>
<evidence type="ECO:0000256" key="5">
    <source>
        <dbReference type="ARBA" id="ARBA00022475"/>
    </source>
</evidence>
<evidence type="ECO:0000256" key="6">
    <source>
        <dbReference type="ARBA" id="ARBA00022692"/>
    </source>
</evidence>
<dbReference type="PANTHER" id="PTHR12428">
    <property type="entry name" value="OXA1"/>
    <property type="match status" value="1"/>
</dbReference>
<dbReference type="InterPro" id="IPR019998">
    <property type="entry name" value="Membr_insert_YidC"/>
</dbReference>
<evidence type="ECO:0000313" key="18">
    <source>
        <dbReference type="Proteomes" id="UP000830116"/>
    </source>
</evidence>
<dbReference type="CDD" id="cd20070">
    <property type="entry name" value="5TM_YidC_Alb3"/>
    <property type="match status" value="1"/>
</dbReference>
<dbReference type="PRINTS" id="PR00701">
    <property type="entry name" value="60KDINNERMP"/>
</dbReference>
<evidence type="ECO:0000256" key="11">
    <source>
        <dbReference type="ARBA" id="ARBA00033245"/>
    </source>
</evidence>
<feature type="transmembrane region" description="Helical" evidence="13">
    <location>
        <begin position="418"/>
        <end position="436"/>
    </location>
</feature>
<comment type="function">
    <text evidence="13">Required for the insertion and/or proper folding and/or complex formation of integral membrane proteins into the membrane. Involved in integration of membrane proteins that insert both dependently and independently of the Sec translocase complex, as well as at least some lipoproteins. Aids folding of multispanning membrane proteins.</text>
</comment>
<protein>
    <recommendedName>
        <fullName evidence="3 13">Membrane protein insertase YidC</fullName>
    </recommendedName>
    <alternativeName>
        <fullName evidence="12 13">Foldase YidC</fullName>
    </alternativeName>
    <alternativeName>
        <fullName evidence="11 13">Membrane integrase YidC</fullName>
    </alternativeName>
    <alternativeName>
        <fullName evidence="13">Membrane protein YidC</fullName>
    </alternativeName>
</protein>
<evidence type="ECO:0000256" key="14">
    <source>
        <dbReference type="SAM" id="MobiDB-lite"/>
    </source>
</evidence>
<feature type="domain" description="Membrane insertase YidC N-terminal" evidence="16">
    <location>
        <begin position="85"/>
        <end position="338"/>
    </location>
</feature>
<dbReference type="NCBIfam" id="TIGR03592">
    <property type="entry name" value="yidC_oxa1_cterm"/>
    <property type="match status" value="1"/>
</dbReference>
<evidence type="ECO:0000256" key="13">
    <source>
        <dbReference type="HAMAP-Rule" id="MF_01810"/>
    </source>
</evidence>
<keyword evidence="18" id="KW-1185">Reference proteome</keyword>
<keyword evidence="9 13" id="KW-0472">Membrane</keyword>
<reference evidence="17" key="1">
    <citation type="submission" date="2022-03" db="EMBL/GenBank/DDBJ databases">
        <title>Genome Identification and Characterization of new species Bdellovibrio reynosense LBG001 sp. nov. from a Mexico soil sample.</title>
        <authorList>
            <person name="Camilli A."/>
            <person name="Ajao Y."/>
            <person name="Guo X."/>
        </authorList>
    </citation>
    <scope>NUCLEOTIDE SEQUENCE</scope>
    <source>
        <strain evidence="17">LBG001</strain>
    </source>
</reference>
<evidence type="ECO:0000256" key="4">
    <source>
        <dbReference type="ARBA" id="ARBA00022448"/>
    </source>
</evidence>
<evidence type="ECO:0000256" key="7">
    <source>
        <dbReference type="ARBA" id="ARBA00022927"/>
    </source>
</evidence>
<feature type="transmembrane region" description="Helical" evidence="13">
    <location>
        <begin position="350"/>
        <end position="371"/>
    </location>
</feature>
<keyword evidence="6 13" id="KW-0812">Transmembrane</keyword>
<feature type="region of interest" description="Disordered" evidence="14">
    <location>
        <begin position="44"/>
        <end position="64"/>
    </location>
</feature>
<comment type="subcellular location">
    <subcellularLocation>
        <location evidence="1">Cell inner membrane</location>
        <topology evidence="1">Multi-pass membrane protein</topology>
    </subcellularLocation>
    <subcellularLocation>
        <location evidence="13">Cell membrane</location>
        <topology evidence="13">Multi-pass membrane protein</topology>
    </subcellularLocation>
</comment>
<dbReference type="NCBIfam" id="TIGR03593">
    <property type="entry name" value="yidC_nterm"/>
    <property type="match status" value="1"/>
</dbReference>
<dbReference type="EMBL" id="CP093442">
    <property type="protein sequence ID" value="UOF00400.1"/>
    <property type="molecule type" value="Genomic_DNA"/>
</dbReference>
<evidence type="ECO:0000259" key="15">
    <source>
        <dbReference type="Pfam" id="PF02096"/>
    </source>
</evidence>
<sequence length="532" mass="59626">MQQKNDSPSFFDPKTLIAVATVALVYFGWQTYLGNKYPNYNKPKTAQTETQKTDATQGTTTTAPNTVETKSEVVAAPAVQDQSFQFSNDKVAFTLTSHGMGLKNFTLNNYQDKEKNPIKVGHGTQESMFEMRLANDAKALDFNVTEQAPGHYIGTAVVGEMSVKRELKFNAENSSFTNTIILTNPNEEIKKGFSIVIPENIQVAKSSSIFFPNYEHQDFFVVHNGGKHETVNFNNASENVLQSFPATSILSVSSQYFAAAILDKSAVIPEVKVAADLNNKKALAELTYKPVQTQSEMKFEEIFYVGPKSIDALKAVDPELANIIDFGFFGFIARPLLYVMKAFHSVVGNWGFAIILLTLLVRLCVLPFNIMSFKSMKAMAKVQPLIQNLREKYKEDPMRLNQEMMAVMKQNGANPMGGCLPMLLQIPIFFALYRVIGSSIELYHSPFIGWIHDLSSYDPFYVLPVLMSVFMFIQQKITPSTMDPTQAKIMLFLPVVFSLFMLQLPAGLTLYMVVSTLFGIIQQYLIMREKKA</sequence>
<keyword evidence="7 13" id="KW-0653">Protein transport</keyword>
<dbReference type="InterPro" id="IPR047196">
    <property type="entry name" value="YidC_ALB_C"/>
</dbReference>
<dbReference type="Pfam" id="PF14849">
    <property type="entry name" value="YidC_periplas"/>
    <property type="match status" value="1"/>
</dbReference>
<dbReference type="InterPro" id="IPR028053">
    <property type="entry name" value="Membr_insert_YidC_N"/>
</dbReference>
<name>A0ABY4CDW7_9BACT</name>
<evidence type="ECO:0000259" key="16">
    <source>
        <dbReference type="Pfam" id="PF14849"/>
    </source>
</evidence>